<proteinExistence type="predicted"/>
<keyword evidence="4 6" id="KW-1133">Transmembrane helix</keyword>
<feature type="transmembrane region" description="Helical" evidence="6">
    <location>
        <begin position="737"/>
        <end position="760"/>
    </location>
</feature>
<organism evidence="8 9">
    <name type="scientific">Euplotes crassus</name>
    <dbReference type="NCBI Taxonomy" id="5936"/>
    <lineage>
        <taxon>Eukaryota</taxon>
        <taxon>Sar</taxon>
        <taxon>Alveolata</taxon>
        <taxon>Ciliophora</taxon>
        <taxon>Intramacronucleata</taxon>
        <taxon>Spirotrichea</taxon>
        <taxon>Hypotrichia</taxon>
        <taxon>Euplotida</taxon>
        <taxon>Euplotidae</taxon>
        <taxon>Moneuplotes</taxon>
    </lineage>
</organism>
<evidence type="ECO:0000256" key="2">
    <source>
        <dbReference type="ARBA" id="ARBA00022692"/>
    </source>
</evidence>
<dbReference type="AlphaFoldDB" id="A0AAD1UHV2"/>
<dbReference type="Pfam" id="PF08016">
    <property type="entry name" value="PKD_channel"/>
    <property type="match status" value="1"/>
</dbReference>
<reference evidence="8" key="1">
    <citation type="submission" date="2023-07" db="EMBL/GenBank/DDBJ databases">
        <authorList>
            <consortium name="AG Swart"/>
            <person name="Singh M."/>
            <person name="Singh A."/>
            <person name="Seah K."/>
            <person name="Emmerich C."/>
        </authorList>
    </citation>
    <scope>NUCLEOTIDE SEQUENCE</scope>
    <source>
        <strain evidence="8">DP1</strain>
    </source>
</reference>
<dbReference type="EMBL" id="CAMPGE010009336">
    <property type="protein sequence ID" value="CAI2368206.1"/>
    <property type="molecule type" value="Genomic_DNA"/>
</dbReference>
<feature type="transmembrane region" description="Helical" evidence="6">
    <location>
        <begin position="545"/>
        <end position="567"/>
    </location>
</feature>
<feature type="transmembrane region" description="Helical" evidence="6">
    <location>
        <begin position="941"/>
        <end position="965"/>
    </location>
</feature>
<keyword evidence="5 6" id="KW-0472">Membrane</keyword>
<dbReference type="InterPro" id="IPR024862">
    <property type="entry name" value="TRPV"/>
</dbReference>
<comment type="caution">
    <text evidence="8">The sequence shown here is derived from an EMBL/GenBank/DDBJ whole genome shotgun (WGS) entry which is preliminary data.</text>
</comment>
<evidence type="ECO:0000259" key="7">
    <source>
        <dbReference type="Pfam" id="PF08016"/>
    </source>
</evidence>
<keyword evidence="2 6" id="KW-0812">Transmembrane</keyword>
<feature type="transmembrane region" description="Helical" evidence="6">
    <location>
        <begin position="853"/>
        <end position="875"/>
    </location>
</feature>
<evidence type="ECO:0000256" key="4">
    <source>
        <dbReference type="ARBA" id="ARBA00022989"/>
    </source>
</evidence>
<feature type="transmembrane region" description="Helical" evidence="6">
    <location>
        <begin position="895"/>
        <end position="920"/>
    </location>
</feature>
<evidence type="ECO:0000256" key="1">
    <source>
        <dbReference type="ARBA" id="ARBA00004141"/>
    </source>
</evidence>
<comment type="subcellular location">
    <subcellularLocation>
        <location evidence="1">Membrane</location>
        <topology evidence="1">Multi-pass membrane protein</topology>
    </subcellularLocation>
</comment>
<gene>
    <name evidence="8" type="ORF">ECRASSUSDP1_LOCUS9497</name>
</gene>
<sequence length="1206" mass="141124">MKTAEREEDPNMIRSDMWLDTESYRSGDRQLDRQGSALYYQDPDIENLSRFEEEEEKLDSFFPSFIHALKNGDTLEKIKKLTEDYKTEIKAEYRPMLIHLIVLYDKKEFYEPVNEYFDEISGNINMENKLVEQELPEEYEELVSNESEMSNVREMSLKLCLKDQIKPVLMDILSKDSQELSLRLDDLFSLFDIGKAFLFKALNEGIKMDRVSKSVPNVIIEKFRDEHAIHSFRKLDSSSKITYVDVMFVLLERGKTNVECRKIISKITDRNILAEIIALLIVKNRYTLVDELDFEYDEKFVHIALENDCYDVVFHLRNKYPQSFTRSESSFLEYILLSFTKSNHCWLAKCFMLKTVINHLSYRRAEDFLFTISGKLDRTDPKDSPLYFTPNLLLLILNMYEICVLITREYPFLSAHTEGIIEKLTEIGSNFIKGIDDEEKLRALVFERDFEYRDSLELLSQYDISDILNNKNMEKIALELWSSEYDVKGNVMECSSALSIITWNTFNKPRDLVEEYMFYNFSFRKKYAHHLFQYQVWKKSMMAKFLTEALFLVILTLLFQYFLVAALRSGHELLTVYNEAVDANSTQEAIDAALEEHHSAAITFYTDMEITEYLSIIAFFYPVRILLEILYATVTKRSMQFINFTNLCDITFCLMFLIRLGREFDKYQDGLSSISDEGKKAVRYFENIYEFADDEILLDVLYAIAMTALWLRILYMFRLTRFLGPLLKMIFSMLWDITIFMILFVIILVIYSSLAVLLFYTEEGYENFYDAMVTLFGSALGNFDFASLDGSNKGKVAGEIYLISFVILCNILILNLLIAILSTTYASLEEKKVVLYINEILKLRSSLEYEKRASGLVSAFPPWNIFPLILSPFYFFIEDTRKFNEIVCHICYFPVLILIVIIFIIGNLIVLPLAYFKGILVKLQFLFNKKVEVTMCKRINTFFIFLIGGPIILLLNLCVDVYMFFLHCYDPNINYRKEKSKVQFISSRAYHQLQAKFEQDVKKNIEAVSFVETAEYCRGMLGVVELLRQVIFIANNDNNISSQRQILSLQEYGKVKNVLFASSVKHGSQRFIFPMILKFILKELKVNSRIRLILKQSYKTSVRKSTVMAEDKEYFRDSSKDYLRQFLQISLGDVNEAIKLTHNDEISLESIKETFELVLFENSKEGKKIAAKLNHKTPFRRKTTLMSRSGSKWNLSHKEDEDSLSD</sequence>
<keyword evidence="9" id="KW-1185">Reference proteome</keyword>
<feature type="transmembrane region" description="Helical" evidence="6">
    <location>
        <begin position="800"/>
        <end position="822"/>
    </location>
</feature>
<feature type="transmembrane region" description="Helical" evidence="6">
    <location>
        <begin position="613"/>
        <end position="634"/>
    </location>
</feature>
<dbReference type="Gene3D" id="1.10.287.70">
    <property type="match status" value="1"/>
</dbReference>
<keyword evidence="3" id="KW-0677">Repeat</keyword>
<protein>
    <recommendedName>
        <fullName evidence="7">Polycystin cation channel PKD1/PKD2 domain-containing protein</fullName>
    </recommendedName>
</protein>
<evidence type="ECO:0000256" key="5">
    <source>
        <dbReference type="ARBA" id="ARBA00023136"/>
    </source>
</evidence>
<feature type="transmembrane region" description="Helical" evidence="6">
    <location>
        <begin position="696"/>
        <end position="717"/>
    </location>
</feature>
<dbReference type="PANTHER" id="PTHR10582">
    <property type="entry name" value="TRANSIENT RECEPTOR POTENTIAL ION CHANNEL PROTEIN"/>
    <property type="match status" value="1"/>
</dbReference>
<dbReference type="Proteomes" id="UP001295684">
    <property type="component" value="Unassembled WGS sequence"/>
</dbReference>
<feature type="domain" description="Polycystin cation channel PKD1/PKD2" evidence="7">
    <location>
        <begin position="613"/>
        <end position="827"/>
    </location>
</feature>
<evidence type="ECO:0000313" key="8">
    <source>
        <dbReference type="EMBL" id="CAI2368206.1"/>
    </source>
</evidence>
<evidence type="ECO:0000313" key="9">
    <source>
        <dbReference type="Proteomes" id="UP001295684"/>
    </source>
</evidence>
<evidence type="ECO:0000256" key="6">
    <source>
        <dbReference type="SAM" id="Phobius"/>
    </source>
</evidence>
<dbReference type="GO" id="GO:0098703">
    <property type="term" value="P:calcium ion import across plasma membrane"/>
    <property type="evidence" value="ECO:0007669"/>
    <property type="project" value="TreeGrafter"/>
</dbReference>
<dbReference type="InterPro" id="IPR013122">
    <property type="entry name" value="PKD1_2_channel"/>
</dbReference>
<dbReference type="GO" id="GO:0005886">
    <property type="term" value="C:plasma membrane"/>
    <property type="evidence" value="ECO:0007669"/>
    <property type="project" value="TreeGrafter"/>
</dbReference>
<evidence type="ECO:0000256" key="3">
    <source>
        <dbReference type="ARBA" id="ARBA00022737"/>
    </source>
</evidence>
<accession>A0AAD1UHV2</accession>
<dbReference type="GO" id="GO:0005262">
    <property type="term" value="F:calcium channel activity"/>
    <property type="evidence" value="ECO:0007669"/>
    <property type="project" value="TreeGrafter"/>
</dbReference>
<dbReference type="PANTHER" id="PTHR10582:SF2">
    <property type="entry name" value="INACTIVE"/>
    <property type="match status" value="1"/>
</dbReference>
<name>A0AAD1UHV2_EUPCR</name>